<name>A0A1M5SAV5_9RHOB</name>
<dbReference type="Pfam" id="PF13115">
    <property type="entry name" value="YtkA"/>
    <property type="match status" value="1"/>
</dbReference>
<evidence type="ECO:0000313" key="4">
    <source>
        <dbReference type="Proteomes" id="UP000184221"/>
    </source>
</evidence>
<reference evidence="3 4" key="1">
    <citation type="submission" date="2016-11" db="EMBL/GenBank/DDBJ databases">
        <authorList>
            <person name="Jaros S."/>
            <person name="Januszkiewicz K."/>
            <person name="Wedrychowicz H."/>
        </authorList>
    </citation>
    <scope>NUCLEOTIDE SEQUENCE [LARGE SCALE GENOMIC DNA]</scope>
    <source>
        <strain evidence="3 4">DSM 29431</strain>
    </source>
</reference>
<evidence type="ECO:0000313" key="3">
    <source>
        <dbReference type="EMBL" id="SHH35595.1"/>
    </source>
</evidence>
<evidence type="ECO:0000256" key="1">
    <source>
        <dbReference type="SAM" id="SignalP"/>
    </source>
</evidence>
<feature type="signal peptide" evidence="1">
    <location>
        <begin position="1"/>
        <end position="18"/>
    </location>
</feature>
<organism evidence="3 4">
    <name type="scientific">Marivita hallyeonensis</name>
    <dbReference type="NCBI Taxonomy" id="996342"/>
    <lineage>
        <taxon>Bacteria</taxon>
        <taxon>Pseudomonadati</taxon>
        <taxon>Pseudomonadota</taxon>
        <taxon>Alphaproteobacteria</taxon>
        <taxon>Rhodobacterales</taxon>
        <taxon>Roseobacteraceae</taxon>
        <taxon>Marivita</taxon>
    </lineage>
</organism>
<accession>A0A1M5SAV5</accession>
<dbReference type="OrthoDB" id="7376158at2"/>
<proteinExistence type="predicted"/>
<keyword evidence="1" id="KW-0732">Signal</keyword>
<protein>
    <submittedName>
        <fullName evidence="3">YtkA-like</fullName>
    </submittedName>
</protein>
<dbReference type="Proteomes" id="UP000184221">
    <property type="component" value="Unassembled WGS sequence"/>
</dbReference>
<gene>
    <name evidence="3" type="ORF">SAMN05443551_2068</name>
</gene>
<dbReference type="RefSeq" id="WP_072777372.1">
    <property type="nucleotide sequence ID" value="NZ_FQXC01000002.1"/>
</dbReference>
<feature type="chain" id="PRO_5013110332" evidence="1">
    <location>
        <begin position="19"/>
        <end position="133"/>
    </location>
</feature>
<dbReference type="EMBL" id="FQXC01000002">
    <property type="protein sequence ID" value="SHH35595.1"/>
    <property type="molecule type" value="Genomic_DNA"/>
</dbReference>
<sequence>MFRLTLAALISLASPAVADRIIADANCAPTEIDLRFNCEFNLTQNGVPVEGASFTIKPDMPSMPMAHNIPPVPADITERPGAYVAVLDLQMLGDWTLTLDVSAPRRDRIVLSQIFDDAASDHLPTEHSGHSSD</sequence>
<dbReference type="AlphaFoldDB" id="A0A1M5SAV5"/>
<evidence type="ECO:0000259" key="2">
    <source>
        <dbReference type="Pfam" id="PF13115"/>
    </source>
</evidence>
<dbReference type="STRING" id="996342.SAMN05443551_2068"/>
<feature type="domain" description="YtkA-like" evidence="2">
    <location>
        <begin position="39"/>
        <end position="99"/>
    </location>
</feature>
<dbReference type="InterPro" id="IPR032693">
    <property type="entry name" value="YtkA-like_dom"/>
</dbReference>
<keyword evidence="4" id="KW-1185">Reference proteome</keyword>